<keyword evidence="5" id="KW-0732">Signal</keyword>
<feature type="signal peptide" evidence="5">
    <location>
        <begin position="1"/>
        <end position="40"/>
    </location>
</feature>
<dbReference type="PROSITE" id="PS50287">
    <property type="entry name" value="SRCR_2"/>
    <property type="match status" value="1"/>
</dbReference>
<dbReference type="SUPFAM" id="SSF57850">
    <property type="entry name" value="RING/U-box"/>
    <property type="match status" value="1"/>
</dbReference>
<dbReference type="InterPro" id="IPR001841">
    <property type="entry name" value="Znf_RING"/>
</dbReference>
<proteinExistence type="predicted"/>
<sequence length="258" mass="27563">MGFPSVCYCVILPQPLILVLQLLDILRHAVLLCLSSLGLASPPAADDHPAYAGAGAPPPAPDLWALPPPPPPLQHLQLHQPAAIKARLPAVRYADLLRARRAPAAAAAVCAVCLGALEARHRVRELGNCAHAFHKACIDKWVDKGQATCPLCRALLLPGGSSSSSDADLAASPFPLTIVNLISEGEPAGERCTLYIATTSCLHLTILEGIICLSHDRSAVHHRRYLPSACNFRVYICALGYVHPLLRDANAIWLFVCV</sequence>
<evidence type="ECO:0000313" key="9">
    <source>
        <dbReference type="Proteomes" id="UP001341281"/>
    </source>
</evidence>
<dbReference type="GO" id="GO:0016567">
    <property type="term" value="P:protein ubiquitination"/>
    <property type="evidence" value="ECO:0007669"/>
    <property type="project" value="TreeGrafter"/>
</dbReference>
<protein>
    <recommendedName>
        <fullName evidence="10">RING-type domain-containing protein</fullName>
    </recommendedName>
</protein>
<keyword evidence="9" id="KW-1185">Reference proteome</keyword>
<dbReference type="AlphaFoldDB" id="A0AAQ3XCR6"/>
<evidence type="ECO:0000256" key="2">
    <source>
        <dbReference type="ARBA" id="ARBA00022771"/>
    </source>
</evidence>
<dbReference type="PANTHER" id="PTHR45969">
    <property type="entry name" value="RING ZINC FINGER PROTEIN-RELATED"/>
    <property type="match status" value="1"/>
</dbReference>
<evidence type="ECO:0000256" key="3">
    <source>
        <dbReference type="ARBA" id="ARBA00022833"/>
    </source>
</evidence>
<reference evidence="8 9" key="1">
    <citation type="submission" date="2024-02" db="EMBL/GenBank/DDBJ databases">
        <title>High-quality chromosome-scale genome assembly of Pensacola bahiagrass (Paspalum notatum Flugge var. saurae).</title>
        <authorList>
            <person name="Vega J.M."/>
            <person name="Podio M."/>
            <person name="Orjuela J."/>
            <person name="Siena L.A."/>
            <person name="Pessino S.C."/>
            <person name="Combes M.C."/>
            <person name="Mariac C."/>
            <person name="Albertini E."/>
            <person name="Pupilli F."/>
            <person name="Ortiz J.P.A."/>
            <person name="Leblanc O."/>
        </authorList>
    </citation>
    <scope>NUCLEOTIDE SEQUENCE [LARGE SCALE GENOMIC DNA]</scope>
    <source>
        <strain evidence="8">R1</strain>
        <tissue evidence="8">Leaf</tissue>
    </source>
</reference>
<dbReference type="Pfam" id="PF13639">
    <property type="entry name" value="zf-RING_2"/>
    <property type="match status" value="1"/>
</dbReference>
<evidence type="ECO:0000256" key="4">
    <source>
        <dbReference type="PROSITE-ProRule" id="PRU00175"/>
    </source>
</evidence>
<evidence type="ECO:0000256" key="1">
    <source>
        <dbReference type="ARBA" id="ARBA00022723"/>
    </source>
</evidence>
<dbReference type="GO" id="GO:0061630">
    <property type="term" value="F:ubiquitin protein ligase activity"/>
    <property type="evidence" value="ECO:0007669"/>
    <property type="project" value="TreeGrafter"/>
</dbReference>
<dbReference type="EMBL" id="CP144753">
    <property type="protein sequence ID" value="WVZ95001.1"/>
    <property type="molecule type" value="Genomic_DNA"/>
</dbReference>
<dbReference type="SMART" id="SM00184">
    <property type="entry name" value="RING"/>
    <property type="match status" value="1"/>
</dbReference>
<dbReference type="GO" id="GO:0016020">
    <property type="term" value="C:membrane"/>
    <property type="evidence" value="ECO:0007669"/>
    <property type="project" value="InterPro"/>
</dbReference>
<feature type="chain" id="PRO_5043016230" description="RING-type domain-containing protein" evidence="5">
    <location>
        <begin position="41"/>
        <end position="258"/>
    </location>
</feature>
<evidence type="ECO:0000259" key="6">
    <source>
        <dbReference type="PROSITE" id="PS50089"/>
    </source>
</evidence>
<gene>
    <name evidence="8" type="ORF">U9M48_040816</name>
</gene>
<evidence type="ECO:0000259" key="7">
    <source>
        <dbReference type="PROSITE" id="PS50287"/>
    </source>
</evidence>
<dbReference type="GO" id="GO:0008270">
    <property type="term" value="F:zinc ion binding"/>
    <property type="evidence" value="ECO:0007669"/>
    <property type="project" value="UniProtKB-KW"/>
</dbReference>
<keyword evidence="3" id="KW-0862">Zinc</keyword>
<keyword evidence="1" id="KW-0479">Metal-binding</keyword>
<dbReference type="PROSITE" id="PS50089">
    <property type="entry name" value="ZF_RING_2"/>
    <property type="match status" value="1"/>
</dbReference>
<dbReference type="InterPro" id="IPR001190">
    <property type="entry name" value="SRCR"/>
</dbReference>
<dbReference type="PANTHER" id="PTHR45969:SF81">
    <property type="entry name" value="OS08G0157400 PROTEIN"/>
    <property type="match status" value="1"/>
</dbReference>
<feature type="domain" description="RING-type" evidence="6">
    <location>
        <begin position="110"/>
        <end position="153"/>
    </location>
</feature>
<accession>A0AAQ3XCR6</accession>
<evidence type="ECO:0000313" key="8">
    <source>
        <dbReference type="EMBL" id="WVZ95001.1"/>
    </source>
</evidence>
<keyword evidence="2 4" id="KW-0863">Zinc-finger</keyword>
<evidence type="ECO:0008006" key="10">
    <source>
        <dbReference type="Google" id="ProtNLM"/>
    </source>
</evidence>
<evidence type="ECO:0000256" key="5">
    <source>
        <dbReference type="SAM" id="SignalP"/>
    </source>
</evidence>
<dbReference type="Proteomes" id="UP001341281">
    <property type="component" value="Chromosome 09"/>
</dbReference>
<dbReference type="InterPro" id="IPR013083">
    <property type="entry name" value="Znf_RING/FYVE/PHD"/>
</dbReference>
<feature type="domain" description="SRCR" evidence="7">
    <location>
        <begin position="97"/>
        <end position="231"/>
    </location>
</feature>
<organism evidence="8 9">
    <name type="scientific">Paspalum notatum var. saurae</name>
    <dbReference type="NCBI Taxonomy" id="547442"/>
    <lineage>
        <taxon>Eukaryota</taxon>
        <taxon>Viridiplantae</taxon>
        <taxon>Streptophyta</taxon>
        <taxon>Embryophyta</taxon>
        <taxon>Tracheophyta</taxon>
        <taxon>Spermatophyta</taxon>
        <taxon>Magnoliopsida</taxon>
        <taxon>Liliopsida</taxon>
        <taxon>Poales</taxon>
        <taxon>Poaceae</taxon>
        <taxon>PACMAD clade</taxon>
        <taxon>Panicoideae</taxon>
        <taxon>Andropogonodae</taxon>
        <taxon>Paspaleae</taxon>
        <taxon>Paspalinae</taxon>
        <taxon>Paspalum</taxon>
    </lineage>
</organism>
<dbReference type="Gene3D" id="3.30.40.10">
    <property type="entry name" value="Zinc/RING finger domain, C3HC4 (zinc finger)"/>
    <property type="match status" value="1"/>
</dbReference>
<name>A0AAQ3XCR6_PASNO</name>